<organism evidence="7 8">
    <name type="scientific">Candidatus Thalassospirochaeta sargassi</name>
    <dbReference type="NCBI Taxonomy" id="3119039"/>
    <lineage>
        <taxon>Bacteria</taxon>
        <taxon>Pseudomonadati</taxon>
        <taxon>Spirochaetota</taxon>
        <taxon>Spirochaetia</taxon>
        <taxon>Spirochaetales</taxon>
        <taxon>Spirochaetaceae</taxon>
        <taxon>Candidatus Thalassospirochaeta</taxon>
    </lineage>
</organism>
<dbReference type="InterPro" id="IPR015422">
    <property type="entry name" value="PyrdxlP-dep_Trfase_small"/>
</dbReference>
<dbReference type="Gene3D" id="3.90.1150.10">
    <property type="entry name" value="Aspartate Aminotransferase, domain 1"/>
    <property type="match status" value="1"/>
</dbReference>
<evidence type="ECO:0000259" key="6">
    <source>
        <dbReference type="Pfam" id="PF00155"/>
    </source>
</evidence>
<dbReference type="PANTHER" id="PTHR46383:SF1">
    <property type="entry name" value="ASPARTATE AMINOTRANSFERASE"/>
    <property type="match status" value="1"/>
</dbReference>
<evidence type="ECO:0000256" key="1">
    <source>
        <dbReference type="ARBA" id="ARBA00001933"/>
    </source>
</evidence>
<evidence type="ECO:0000256" key="4">
    <source>
        <dbReference type="ARBA" id="ARBA00022679"/>
    </source>
</evidence>
<protein>
    <submittedName>
        <fullName evidence="7">Aminotransferase class I/II-fold pyridoxal phosphate-dependent enzyme</fullName>
    </submittedName>
</protein>
<dbReference type="Pfam" id="PF00155">
    <property type="entry name" value="Aminotran_1_2"/>
    <property type="match status" value="1"/>
</dbReference>
<accession>A0AAJ1II40</accession>
<proteinExistence type="inferred from homology"/>
<dbReference type="Gene3D" id="3.40.640.10">
    <property type="entry name" value="Type I PLP-dependent aspartate aminotransferase-like (Major domain)"/>
    <property type="match status" value="1"/>
</dbReference>
<gene>
    <name evidence="7" type="ORF">PQJ61_17365</name>
</gene>
<dbReference type="InterPro" id="IPR015421">
    <property type="entry name" value="PyrdxlP-dep_Trfase_major"/>
</dbReference>
<dbReference type="Proteomes" id="UP001221217">
    <property type="component" value="Unassembled WGS sequence"/>
</dbReference>
<dbReference type="AlphaFoldDB" id="A0AAJ1II40"/>
<dbReference type="PANTHER" id="PTHR46383">
    <property type="entry name" value="ASPARTATE AMINOTRANSFERASE"/>
    <property type="match status" value="1"/>
</dbReference>
<keyword evidence="4" id="KW-0808">Transferase</keyword>
<feature type="domain" description="Aminotransferase class I/classII large" evidence="6">
    <location>
        <begin position="43"/>
        <end position="368"/>
    </location>
</feature>
<keyword evidence="3 7" id="KW-0032">Aminotransferase</keyword>
<evidence type="ECO:0000256" key="2">
    <source>
        <dbReference type="ARBA" id="ARBA00007441"/>
    </source>
</evidence>
<evidence type="ECO:0000256" key="5">
    <source>
        <dbReference type="ARBA" id="ARBA00022898"/>
    </source>
</evidence>
<evidence type="ECO:0000313" key="7">
    <source>
        <dbReference type="EMBL" id="MDC7228534.1"/>
    </source>
</evidence>
<dbReference type="InterPro" id="IPR050596">
    <property type="entry name" value="AspAT/PAT-like"/>
</dbReference>
<evidence type="ECO:0000256" key="3">
    <source>
        <dbReference type="ARBA" id="ARBA00022576"/>
    </source>
</evidence>
<dbReference type="InterPro" id="IPR004839">
    <property type="entry name" value="Aminotransferase_I/II_large"/>
</dbReference>
<dbReference type="GO" id="GO:0030170">
    <property type="term" value="F:pyridoxal phosphate binding"/>
    <property type="evidence" value="ECO:0007669"/>
    <property type="project" value="InterPro"/>
</dbReference>
<dbReference type="CDD" id="cd00609">
    <property type="entry name" value="AAT_like"/>
    <property type="match status" value="1"/>
</dbReference>
<reference evidence="7 8" key="1">
    <citation type="submission" date="2022-12" db="EMBL/GenBank/DDBJ databases">
        <title>Metagenome assembled genome from gulf of manar.</title>
        <authorList>
            <person name="Kohli P."/>
            <person name="Pk S."/>
            <person name="Venkata Ramana C."/>
            <person name="Sasikala C."/>
        </authorList>
    </citation>
    <scope>NUCLEOTIDE SEQUENCE [LARGE SCALE GENOMIC DNA]</scope>
    <source>
        <strain evidence="7">JB008</strain>
    </source>
</reference>
<evidence type="ECO:0000313" key="8">
    <source>
        <dbReference type="Proteomes" id="UP001221217"/>
    </source>
</evidence>
<sequence>MNPSLNPLVTSVKESATLAINLKARALRAQGRDIAHFGFGQAAFPVPELLQNAVREHADSNMYLPTQGMIELREAVSRYYREEFSLDYSTEQICVGPGSKELIFQTLYLVEGALLVPAPSWVSYGPQATLRGKEVVPIATSRENSYKLTPDELDRACYSLGQQQKMLILNNPNNPTGAVYTQNEVDALSEICRAYQVIVISDEIYAGIDFTGKTHASIAKSYPEGTIVSGGLSKLFACGGYRLGVMMFPQSLNSLLRAIKAIISETFSCVSAPIQFAGLAAYNEYDKLKPFVERTNDIYKFASLYLWERFIDMGLNCPKPMGAFYLFPDFDNFKFKLRKHGLFTGLSLSKKILDEADVAILPGSDFYFMATHLGARVASVDFDGARVYKAWPERSDNNSHVVDEFFPNLKKGCDQLEGFLGRL</sequence>
<keyword evidence="5" id="KW-0663">Pyridoxal phosphate</keyword>
<comment type="cofactor">
    <cofactor evidence="1">
        <name>pyridoxal 5'-phosphate</name>
        <dbReference type="ChEBI" id="CHEBI:597326"/>
    </cofactor>
</comment>
<dbReference type="EMBL" id="JAQQAL010000051">
    <property type="protein sequence ID" value="MDC7228534.1"/>
    <property type="molecule type" value="Genomic_DNA"/>
</dbReference>
<dbReference type="SUPFAM" id="SSF53383">
    <property type="entry name" value="PLP-dependent transferases"/>
    <property type="match status" value="1"/>
</dbReference>
<dbReference type="GO" id="GO:0006520">
    <property type="term" value="P:amino acid metabolic process"/>
    <property type="evidence" value="ECO:0007669"/>
    <property type="project" value="InterPro"/>
</dbReference>
<name>A0AAJ1II40_9SPIO</name>
<dbReference type="InterPro" id="IPR015424">
    <property type="entry name" value="PyrdxlP-dep_Trfase"/>
</dbReference>
<comment type="caution">
    <text evidence="7">The sequence shown here is derived from an EMBL/GenBank/DDBJ whole genome shotgun (WGS) entry which is preliminary data.</text>
</comment>
<dbReference type="GO" id="GO:0008483">
    <property type="term" value="F:transaminase activity"/>
    <property type="evidence" value="ECO:0007669"/>
    <property type="project" value="UniProtKB-KW"/>
</dbReference>
<comment type="similarity">
    <text evidence="2">Belongs to the class-I pyridoxal-phosphate-dependent aminotransferase family.</text>
</comment>